<dbReference type="InterPro" id="IPR050219">
    <property type="entry name" value="DnaG_primase"/>
</dbReference>
<dbReference type="EMBL" id="PRLC01000006">
    <property type="protein sequence ID" value="RAW62249.1"/>
    <property type="molecule type" value="Genomic_DNA"/>
</dbReference>
<dbReference type="GO" id="GO:0003899">
    <property type="term" value="F:DNA-directed RNA polymerase activity"/>
    <property type="evidence" value="ECO:0007669"/>
    <property type="project" value="InterPro"/>
</dbReference>
<organism evidence="5 6">
    <name type="scientific">Faecalibacterium hattorii</name>
    <dbReference type="NCBI Taxonomy" id="2935520"/>
    <lineage>
        <taxon>Bacteria</taxon>
        <taxon>Bacillati</taxon>
        <taxon>Bacillota</taxon>
        <taxon>Clostridia</taxon>
        <taxon>Eubacteriales</taxon>
        <taxon>Oscillospiraceae</taxon>
        <taxon>Faecalibacterium</taxon>
    </lineage>
</organism>
<keyword evidence="6" id="KW-1185">Reference proteome</keyword>
<gene>
    <name evidence="5" type="ORF">C4N23_05745</name>
</gene>
<dbReference type="GO" id="GO:0003677">
    <property type="term" value="F:DNA binding"/>
    <property type="evidence" value="ECO:0007669"/>
    <property type="project" value="InterPro"/>
</dbReference>
<dbReference type="InterPro" id="IPR002694">
    <property type="entry name" value="Znf_CHC2"/>
</dbReference>
<evidence type="ECO:0000256" key="1">
    <source>
        <dbReference type="ARBA" id="ARBA00022723"/>
    </source>
</evidence>
<proteinExistence type="predicted"/>
<dbReference type="SUPFAM" id="SSF57783">
    <property type="entry name" value="Zinc beta-ribbon"/>
    <property type="match status" value="1"/>
</dbReference>
<dbReference type="Proteomes" id="UP000250429">
    <property type="component" value="Unassembled WGS sequence"/>
</dbReference>
<evidence type="ECO:0000313" key="5">
    <source>
        <dbReference type="EMBL" id="RAW62249.1"/>
    </source>
</evidence>
<dbReference type="GO" id="GO:0006269">
    <property type="term" value="P:DNA replication, synthesis of primer"/>
    <property type="evidence" value="ECO:0007669"/>
    <property type="project" value="TreeGrafter"/>
</dbReference>
<dbReference type="Gene3D" id="3.90.580.10">
    <property type="entry name" value="Zinc finger, CHC2-type domain"/>
    <property type="match status" value="1"/>
</dbReference>
<reference evidence="5 6" key="1">
    <citation type="submission" date="2018-02" db="EMBL/GenBank/DDBJ databases">
        <title>Complete genome sequencing of Faecalibacterium prausnitzii strains isolated from the human gut.</title>
        <authorList>
            <person name="Fitzgerald B.C."/>
            <person name="Shkoporov A.N."/>
            <person name="Ross P.R."/>
            <person name="Hill C."/>
        </authorList>
    </citation>
    <scope>NUCLEOTIDE SEQUENCE [LARGE SCALE GENOMIC DNA]</scope>
    <source>
        <strain evidence="5 6">APC922/41-1</strain>
    </source>
</reference>
<sequence length="211" mass="24608">MNLFETVKNNVSLREAAQAYGLEVNRHGKALCPFHNDRHPSLYVANDHYYCFTCGEHGDVIDFTARLFDLKPYDAAMKLVIDFHLDPDKPPSAAALNAKRIRTEAQKLKENERLCFSVLSDYYRCLEEWKAYYAPQTPDEPVHDLFVEACHKLSQIEYELNILTFGDSYERREIVQDWMTDGEIIALKERLEQLRKEETYGRIEYPNGYAA</sequence>
<protein>
    <submittedName>
        <fullName evidence="5">DNA primase</fullName>
    </submittedName>
</protein>
<keyword evidence="1" id="KW-0479">Metal-binding</keyword>
<accession>A0A329UHP7</accession>
<dbReference type="GO" id="GO:0005737">
    <property type="term" value="C:cytoplasm"/>
    <property type="evidence" value="ECO:0007669"/>
    <property type="project" value="TreeGrafter"/>
</dbReference>
<dbReference type="PANTHER" id="PTHR30313">
    <property type="entry name" value="DNA PRIMASE"/>
    <property type="match status" value="1"/>
</dbReference>
<evidence type="ECO:0000259" key="4">
    <source>
        <dbReference type="SMART" id="SM00400"/>
    </source>
</evidence>
<keyword evidence="2" id="KW-0863">Zinc-finger</keyword>
<dbReference type="GO" id="GO:0008270">
    <property type="term" value="F:zinc ion binding"/>
    <property type="evidence" value="ECO:0007669"/>
    <property type="project" value="UniProtKB-KW"/>
</dbReference>
<keyword evidence="3" id="KW-0862">Zinc</keyword>
<name>A0A329UHP7_9FIRM</name>
<dbReference type="InterPro" id="IPR036977">
    <property type="entry name" value="DNA_primase_Znf_CHC2"/>
</dbReference>
<dbReference type="GeneID" id="98660496"/>
<comment type="caution">
    <text evidence="5">The sequence shown here is derived from an EMBL/GenBank/DDBJ whole genome shotgun (WGS) entry which is preliminary data.</text>
</comment>
<evidence type="ECO:0000256" key="3">
    <source>
        <dbReference type="ARBA" id="ARBA00022833"/>
    </source>
</evidence>
<dbReference type="SMART" id="SM00400">
    <property type="entry name" value="ZnF_CHCC"/>
    <property type="match status" value="1"/>
</dbReference>
<evidence type="ECO:0000313" key="6">
    <source>
        <dbReference type="Proteomes" id="UP000250429"/>
    </source>
</evidence>
<evidence type="ECO:0000256" key="2">
    <source>
        <dbReference type="ARBA" id="ARBA00022771"/>
    </source>
</evidence>
<feature type="domain" description="Zinc finger CHC2-type" evidence="4">
    <location>
        <begin position="29"/>
        <end position="80"/>
    </location>
</feature>
<dbReference type="RefSeq" id="WP_055145308.1">
    <property type="nucleotide sequence ID" value="NZ_PRLC01000006.1"/>
</dbReference>
<dbReference type="AlphaFoldDB" id="A0A329UHP7"/>
<dbReference type="PANTHER" id="PTHR30313:SF2">
    <property type="entry name" value="DNA PRIMASE"/>
    <property type="match status" value="1"/>
</dbReference>
<dbReference type="Pfam" id="PF01807">
    <property type="entry name" value="Zn_ribbon_DnaG"/>
    <property type="match status" value="1"/>
</dbReference>